<comment type="function">
    <text evidence="8">Acts as a magnesium transporter.</text>
</comment>
<dbReference type="PANTHER" id="PTHR43773:SF1">
    <property type="entry name" value="MAGNESIUM TRANSPORTER MGTE"/>
    <property type="match status" value="1"/>
</dbReference>
<evidence type="ECO:0000313" key="10">
    <source>
        <dbReference type="Proteomes" id="UP000254920"/>
    </source>
</evidence>
<dbReference type="GO" id="GO:0005886">
    <property type="term" value="C:plasma membrane"/>
    <property type="evidence" value="ECO:0007669"/>
    <property type="project" value="UniProtKB-SubCell"/>
</dbReference>
<dbReference type="SUPFAM" id="SSF158791">
    <property type="entry name" value="MgtE N-terminal domain-like"/>
    <property type="match status" value="1"/>
</dbReference>
<dbReference type="AlphaFoldDB" id="A0A381DIP0"/>
<dbReference type="GO" id="GO:0046872">
    <property type="term" value="F:metal ion binding"/>
    <property type="evidence" value="ECO:0007669"/>
    <property type="project" value="UniProtKB-KW"/>
</dbReference>
<evidence type="ECO:0000256" key="7">
    <source>
        <dbReference type="ARBA" id="ARBA00023136"/>
    </source>
</evidence>
<dbReference type="OrthoDB" id="9790355at2"/>
<keyword evidence="6 8" id="KW-1133">Transmembrane helix</keyword>
<keyword evidence="10" id="KW-1185">Reference proteome</keyword>
<dbReference type="InterPro" id="IPR006668">
    <property type="entry name" value="Mg_transptr_MgtE_intracell_dom"/>
</dbReference>
<dbReference type="CDD" id="cd04606">
    <property type="entry name" value="CBS_pair_Mg_transporter"/>
    <property type="match status" value="1"/>
</dbReference>
<dbReference type="RefSeq" id="WP_089182884.1">
    <property type="nucleotide sequence ID" value="NZ_CP043427.1"/>
</dbReference>
<dbReference type="Gene3D" id="1.10.357.20">
    <property type="entry name" value="SLC41 divalent cation transporters, integral membrane domain"/>
    <property type="match status" value="1"/>
</dbReference>
<name>A0A381DIP0_9BACT</name>
<keyword evidence="5 8" id="KW-0460">Magnesium</keyword>
<evidence type="ECO:0000256" key="2">
    <source>
        <dbReference type="ARBA" id="ARBA00009749"/>
    </source>
</evidence>
<dbReference type="Pfam" id="PF01769">
    <property type="entry name" value="MgtE"/>
    <property type="match status" value="1"/>
</dbReference>
<dbReference type="Proteomes" id="UP000254920">
    <property type="component" value="Unassembled WGS sequence"/>
</dbReference>
<dbReference type="STRING" id="32024.GCA_000788295_00981"/>
<reference evidence="9 10" key="1">
    <citation type="submission" date="2018-06" db="EMBL/GenBank/DDBJ databases">
        <authorList>
            <consortium name="Pathogen Informatics"/>
            <person name="Doyle S."/>
        </authorList>
    </citation>
    <scope>NUCLEOTIDE SEQUENCE [LARGE SCALE GENOMIC DNA]</scope>
    <source>
        <strain evidence="9 10">NCTC12475</strain>
    </source>
</reference>
<dbReference type="GeneID" id="93091114"/>
<evidence type="ECO:0000256" key="8">
    <source>
        <dbReference type="RuleBase" id="RU362011"/>
    </source>
</evidence>
<proteinExistence type="inferred from homology"/>
<feature type="transmembrane region" description="Helical" evidence="8">
    <location>
        <begin position="366"/>
        <end position="388"/>
    </location>
</feature>
<organism evidence="9 10">
    <name type="scientific">Campylobacter sputorum subsp. sputorum</name>
    <dbReference type="NCBI Taxonomy" id="32024"/>
    <lineage>
        <taxon>Bacteria</taxon>
        <taxon>Pseudomonadati</taxon>
        <taxon>Campylobacterota</taxon>
        <taxon>Epsilonproteobacteria</taxon>
        <taxon>Campylobacterales</taxon>
        <taxon>Campylobacteraceae</taxon>
        <taxon>Campylobacter</taxon>
    </lineage>
</organism>
<comment type="subcellular location">
    <subcellularLocation>
        <location evidence="8">Cell membrane</location>
        <topology evidence="8">Multi-pass membrane protein</topology>
    </subcellularLocation>
    <subcellularLocation>
        <location evidence="1">Membrane</location>
        <topology evidence="1">Multi-pass membrane protein</topology>
    </subcellularLocation>
</comment>
<keyword evidence="8" id="KW-0479">Metal-binding</keyword>
<dbReference type="SMART" id="SM00924">
    <property type="entry name" value="MgtE_N"/>
    <property type="match status" value="1"/>
</dbReference>
<keyword evidence="3 8" id="KW-0813">Transport</keyword>
<sequence>MSEELQIAKEQLDSHFEEELEDELSSTDIAEYLKTIKKNDDEQYEEYLEKLDPEVLGEVAMEMPDHMIKDVIEILPKDKVVEAIEELESDDQVELLKYIKDIDDKKARELFNELDEEDQADILKLSIYEENEAGAYMQTELFSARSDESLESAIQRLKKLKEEGELEDIYQLFVVDEENKLKYSIPLYDLITCNFKDTIGDIVKNAPEDEYKPHFALDSDNIEDVATDFQEFDLSVLPIINSSGVLVGRITTDDIHDFIQESATEQIYNLAGLDDEAEEEDDTIYKAGLSRASWLFLNLGTALLSSFVISFFDATIESFVALAILMPIVSAMGGNAGTQALTVTVRKLALGEIEFSDAKYVLKREISIAVINSIIFGILLGIVSAVWFKTPMLGVVICSAMIINLSLSGFFGAIIPMTLKKLKIDPAVGSSVLLTTFTDIIGFLSFLGLATWILI</sequence>
<dbReference type="GO" id="GO:0015095">
    <property type="term" value="F:magnesium ion transmembrane transporter activity"/>
    <property type="evidence" value="ECO:0007669"/>
    <property type="project" value="UniProtKB-UniRule"/>
</dbReference>
<evidence type="ECO:0000256" key="5">
    <source>
        <dbReference type="ARBA" id="ARBA00022842"/>
    </source>
</evidence>
<dbReference type="InterPro" id="IPR000644">
    <property type="entry name" value="CBS_dom"/>
</dbReference>
<dbReference type="InterPro" id="IPR006669">
    <property type="entry name" value="MgtE_transporter"/>
</dbReference>
<dbReference type="EMBL" id="UFVD01000001">
    <property type="protein sequence ID" value="SUX10480.1"/>
    <property type="molecule type" value="Genomic_DNA"/>
</dbReference>
<dbReference type="SUPFAM" id="SSF161093">
    <property type="entry name" value="MgtE membrane domain-like"/>
    <property type="match status" value="1"/>
</dbReference>
<evidence type="ECO:0000256" key="6">
    <source>
        <dbReference type="ARBA" id="ARBA00022989"/>
    </source>
</evidence>
<comment type="similarity">
    <text evidence="2 8">Belongs to the SLC41A transporter family.</text>
</comment>
<keyword evidence="8" id="KW-1003">Cell membrane</keyword>
<evidence type="ECO:0000256" key="3">
    <source>
        <dbReference type="ARBA" id="ARBA00022448"/>
    </source>
</evidence>
<dbReference type="Pfam" id="PF03448">
    <property type="entry name" value="MgtE_N"/>
    <property type="match status" value="1"/>
</dbReference>
<dbReference type="InterPro" id="IPR038076">
    <property type="entry name" value="MgtE_N_sf"/>
</dbReference>
<dbReference type="SUPFAM" id="SSF54631">
    <property type="entry name" value="CBS-domain pair"/>
    <property type="match status" value="1"/>
</dbReference>
<evidence type="ECO:0000313" key="9">
    <source>
        <dbReference type="EMBL" id="SUX10480.1"/>
    </source>
</evidence>
<feature type="transmembrane region" description="Helical" evidence="8">
    <location>
        <begin position="318"/>
        <end position="345"/>
    </location>
</feature>
<dbReference type="SMART" id="SM00116">
    <property type="entry name" value="CBS"/>
    <property type="match status" value="2"/>
</dbReference>
<keyword evidence="4 8" id="KW-0812">Transmembrane</keyword>
<dbReference type="Gene3D" id="3.10.580.10">
    <property type="entry name" value="CBS-domain"/>
    <property type="match status" value="1"/>
</dbReference>
<dbReference type="PROSITE" id="PS51371">
    <property type="entry name" value="CBS"/>
    <property type="match status" value="2"/>
</dbReference>
<feature type="transmembrane region" description="Helical" evidence="8">
    <location>
        <begin position="294"/>
        <end position="312"/>
    </location>
</feature>
<dbReference type="InterPro" id="IPR036739">
    <property type="entry name" value="SLC41_membr_dom_sf"/>
</dbReference>
<dbReference type="InterPro" id="IPR006667">
    <property type="entry name" value="SLC41_membr_dom"/>
</dbReference>
<evidence type="ECO:0000256" key="4">
    <source>
        <dbReference type="ARBA" id="ARBA00022692"/>
    </source>
</evidence>
<accession>A0A381DIP0</accession>
<dbReference type="PANTHER" id="PTHR43773">
    <property type="entry name" value="MAGNESIUM TRANSPORTER MGTE"/>
    <property type="match status" value="1"/>
</dbReference>
<dbReference type="InterPro" id="IPR046342">
    <property type="entry name" value="CBS_dom_sf"/>
</dbReference>
<comment type="subunit">
    <text evidence="8">Homodimer.</text>
</comment>
<gene>
    <name evidence="9" type="primary">mgtE</name>
    <name evidence="9" type="ORF">NCTC12475_00677</name>
</gene>
<dbReference type="Gene3D" id="1.25.60.10">
    <property type="entry name" value="MgtE N-terminal domain-like"/>
    <property type="match status" value="1"/>
</dbReference>
<protein>
    <recommendedName>
        <fullName evidence="8">Magnesium transporter MgtE</fullName>
    </recommendedName>
</protein>
<dbReference type="Pfam" id="PF00571">
    <property type="entry name" value="CBS"/>
    <property type="match status" value="2"/>
</dbReference>
<feature type="transmembrane region" description="Helical" evidence="8">
    <location>
        <begin position="394"/>
        <end position="419"/>
    </location>
</feature>
<feature type="transmembrane region" description="Helical" evidence="8">
    <location>
        <begin position="431"/>
        <end position="454"/>
    </location>
</feature>
<keyword evidence="7 8" id="KW-0472">Membrane</keyword>
<dbReference type="NCBIfam" id="TIGR00400">
    <property type="entry name" value="mgtE"/>
    <property type="match status" value="1"/>
</dbReference>
<evidence type="ECO:0000256" key="1">
    <source>
        <dbReference type="ARBA" id="ARBA00004141"/>
    </source>
</evidence>